<protein>
    <submittedName>
        <fullName evidence="1">Uncharacterized protein</fullName>
    </submittedName>
</protein>
<reference evidence="1 2" key="1">
    <citation type="submission" date="2019-05" db="EMBL/GenBank/DDBJ databases">
        <title>Another draft genome of Portunus trituberculatus and its Hox gene families provides insights of decapod evolution.</title>
        <authorList>
            <person name="Jeong J.-H."/>
            <person name="Song I."/>
            <person name="Kim S."/>
            <person name="Choi T."/>
            <person name="Kim D."/>
            <person name="Ryu S."/>
            <person name="Kim W."/>
        </authorList>
    </citation>
    <scope>NUCLEOTIDE SEQUENCE [LARGE SCALE GENOMIC DNA]</scope>
    <source>
        <tissue evidence="1">Muscle</tissue>
    </source>
</reference>
<dbReference type="EMBL" id="VSRR010015069">
    <property type="protein sequence ID" value="MPC57772.1"/>
    <property type="molecule type" value="Genomic_DNA"/>
</dbReference>
<sequence>MIPRYQFSGKRKRSEKATQYCLAFCYWMLHLVPREQLVMTRVARVRTTTSKKQDSCSFPYFLMFV</sequence>
<comment type="caution">
    <text evidence="1">The sequence shown here is derived from an EMBL/GenBank/DDBJ whole genome shotgun (WGS) entry which is preliminary data.</text>
</comment>
<evidence type="ECO:0000313" key="2">
    <source>
        <dbReference type="Proteomes" id="UP000324222"/>
    </source>
</evidence>
<gene>
    <name evidence="1" type="ORF">E2C01_051760</name>
</gene>
<accession>A0A5B7GFR7</accession>
<name>A0A5B7GFR7_PORTR</name>
<dbReference type="AlphaFoldDB" id="A0A5B7GFR7"/>
<evidence type="ECO:0000313" key="1">
    <source>
        <dbReference type="EMBL" id="MPC57772.1"/>
    </source>
</evidence>
<proteinExistence type="predicted"/>
<organism evidence="1 2">
    <name type="scientific">Portunus trituberculatus</name>
    <name type="common">Swimming crab</name>
    <name type="synonym">Neptunus trituberculatus</name>
    <dbReference type="NCBI Taxonomy" id="210409"/>
    <lineage>
        <taxon>Eukaryota</taxon>
        <taxon>Metazoa</taxon>
        <taxon>Ecdysozoa</taxon>
        <taxon>Arthropoda</taxon>
        <taxon>Crustacea</taxon>
        <taxon>Multicrustacea</taxon>
        <taxon>Malacostraca</taxon>
        <taxon>Eumalacostraca</taxon>
        <taxon>Eucarida</taxon>
        <taxon>Decapoda</taxon>
        <taxon>Pleocyemata</taxon>
        <taxon>Brachyura</taxon>
        <taxon>Eubrachyura</taxon>
        <taxon>Portunoidea</taxon>
        <taxon>Portunidae</taxon>
        <taxon>Portuninae</taxon>
        <taxon>Portunus</taxon>
    </lineage>
</organism>
<keyword evidence="2" id="KW-1185">Reference proteome</keyword>
<dbReference type="Proteomes" id="UP000324222">
    <property type="component" value="Unassembled WGS sequence"/>
</dbReference>